<feature type="transmembrane region" description="Helical" evidence="9">
    <location>
        <begin position="53"/>
        <end position="75"/>
    </location>
</feature>
<dbReference type="RefSeq" id="WP_364213712.1">
    <property type="nucleotide sequence ID" value="NZ_JBCGDC010000043.1"/>
</dbReference>
<keyword evidence="6" id="KW-0418">Kinase</keyword>
<keyword evidence="7" id="KW-0067">ATP-binding</keyword>
<comment type="catalytic activity">
    <reaction evidence="1">
        <text>ATP + protein L-histidine = ADP + protein N-phospho-L-histidine.</text>
        <dbReference type="EC" id="2.7.13.3"/>
    </reaction>
</comment>
<keyword evidence="9" id="KW-0472">Membrane</keyword>
<dbReference type="Gene3D" id="1.20.5.1930">
    <property type="match status" value="1"/>
</dbReference>
<keyword evidence="9" id="KW-1133">Transmembrane helix</keyword>
<reference evidence="12 13" key="1">
    <citation type="submission" date="2024-04" db="EMBL/GenBank/DDBJ databases">
        <title>Polymorphospora sp. isolated from Baiyangdian Lake in Xiong'an New Area.</title>
        <authorList>
            <person name="Zhang X."/>
            <person name="Liu J."/>
        </authorList>
    </citation>
    <scope>NUCLEOTIDE SEQUENCE [LARGE SCALE GENOMIC DNA]</scope>
    <source>
        <strain evidence="12 13">2-325</strain>
    </source>
</reference>
<keyword evidence="13" id="KW-1185">Reference proteome</keyword>
<feature type="domain" description="Putative sensor" evidence="11">
    <location>
        <begin position="29"/>
        <end position="195"/>
    </location>
</feature>
<dbReference type="Proteomes" id="UP001582793">
    <property type="component" value="Unassembled WGS sequence"/>
</dbReference>
<feature type="transmembrane region" description="Helical" evidence="9">
    <location>
        <begin position="157"/>
        <end position="178"/>
    </location>
</feature>
<feature type="transmembrane region" description="Helical" evidence="9">
    <location>
        <begin position="26"/>
        <end position="47"/>
    </location>
</feature>
<keyword evidence="9" id="KW-0812">Transmembrane</keyword>
<keyword evidence="8" id="KW-0902">Two-component regulatory system</keyword>
<dbReference type="PANTHER" id="PTHR24421">
    <property type="entry name" value="NITRATE/NITRITE SENSOR PROTEIN NARX-RELATED"/>
    <property type="match status" value="1"/>
</dbReference>
<keyword evidence="5" id="KW-0547">Nucleotide-binding</keyword>
<keyword evidence="3" id="KW-0597">Phosphoprotein</keyword>
<protein>
    <recommendedName>
        <fullName evidence="2">histidine kinase</fullName>
        <ecNumber evidence="2">2.7.13.3</ecNumber>
    </recommendedName>
</protein>
<feature type="domain" description="Signal transduction histidine kinase subgroup 3 dimerisation and phosphoacceptor" evidence="10">
    <location>
        <begin position="223"/>
        <end position="289"/>
    </location>
</feature>
<dbReference type="Pfam" id="PF13796">
    <property type="entry name" value="Sensor"/>
    <property type="match status" value="1"/>
</dbReference>
<evidence type="ECO:0000256" key="3">
    <source>
        <dbReference type="ARBA" id="ARBA00022553"/>
    </source>
</evidence>
<name>A0ABV5CUQ8_9ACTN</name>
<dbReference type="EC" id="2.7.13.3" evidence="2"/>
<dbReference type="PANTHER" id="PTHR24421:SF10">
    <property type="entry name" value="NITRATE_NITRITE SENSOR PROTEIN NARQ"/>
    <property type="match status" value="1"/>
</dbReference>
<evidence type="ECO:0000256" key="4">
    <source>
        <dbReference type="ARBA" id="ARBA00022679"/>
    </source>
</evidence>
<dbReference type="InterPro" id="IPR050482">
    <property type="entry name" value="Sensor_HK_TwoCompSys"/>
</dbReference>
<evidence type="ECO:0000256" key="5">
    <source>
        <dbReference type="ARBA" id="ARBA00022741"/>
    </source>
</evidence>
<keyword evidence="4" id="KW-0808">Transferase</keyword>
<evidence type="ECO:0000256" key="2">
    <source>
        <dbReference type="ARBA" id="ARBA00012438"/>
    </source>
</evidence>
<dbReference type="CDD" id="cd16917">
    <property type="entry name" value="HATPase_UhpB-NarQ-NarX-like"/>
    <property type="match status" value="1"/>
</dbReference>
<dbReference type="InterPro" id="IPR011712">
    <property type="entry name" value="Sig_transdc_His_kin_sub3_dim/P"/>
</dbReference>
<evidence type="ECO:0000256" key="1">
    <source>
        <dbReference type="ARBA" id="ARBA00000085"/>
    </source>
</evidence>
<evidence type="ECO:0000256" key="6">
    <source>
        <dbReference type="ARBA" id="ARBA00022777"/>
    </source>
</evidence>
<proteinExistence type="predicted"/>
<evidence type="ECO:0000259" key="11">
    <source>
        <dbReference type="Pfam" id="PF13796"/>
    </source>
</evidence>
<gene>
    <name evidence="12" type="ORF">AAFH96_16815</name>
</gene>
<dbReference type="EMBL" id="JBCGDC010000043">
    <property type="protein sequence ID" value="MFB6394756.1"/>
    <property type="molecule type" value="Genomic_DNA"/>
</dbReference>
<dbReference type="SUPFAM" id="SSF55874">
    <property type="entry name" value="ATPase domain of HSP90 chaperone/DNA topoisomerase II/histidine kinase"/>
    <property type="match status" value="1"/>
</dbReference>
<sequence length="414" mass="44152">MVARTALEALTLPPLRLLRSPWPWRSLAYLGSGVLLGLASVLALVTLGTLGVVLLIGVVGLLALPGMVWVGIVVARFERRRLRLVDTEPAYDPHRRPARPGWRAWLSTRTREAATWREFGYLLVSALALWWIDLLLVAAVLYVPLMFMSAPFVDSDLPIYLTVPSLLGGIGILPLATYPIMAWAGTRAAIARAVLSPRDTELTARLVEVSRSRARLVDAFEVERRRIERDLHDGAQQRLVALSMTLGLARLDLPADSPAGQQVARAHEQAKEALAELRELIRGVHPQVLSDRGLPAAVEDVAGRSPLPVDVDLPLPGRLPAAAEQVAYFVVTEALANVAKHSGASRARVGGGVTGVTGDWLIVEVRDDGVGGADPAAGSGLTGLADRVAAVDGRLLLSSPAGGPTVVRAEIPCG</sequence>
<evidence type="ECO:0000256" key="9">
    <source>
        <dbReference type="SAM" id="Phobius"/>
    </source>
</evidence>
<dbReference type="Pfam" id="PF07730">
    <property type="entry name" value="HisKA_3"/>
    <property type="match status" value="1"/>
</dbReference>
<accession>A0ABV5CUQ8</accession>
<comment type="caution">
    <text evidence="12">The sequence shown here is derived from an EMBL/GenBank/DDBJ whole genome shotgun (WGS) entry which is preliminary data.</text>
</comment>
<dbReference type="InterPro" id="IPR025828">
    <property type="entry name" value="Put_sensor_dom"/>
</dbReference>
<evidence type="ECO:0000256" key="7">
    <source>
        <dbReference type="ARBA" id="ARBA00022840"/>
    </source>
</evidence>
<evidence type="ECO:0000259" key="10">
    <source>
        <dbReference type="Pfam" id="PF07730"/>
    </source>
</evidence>
<feature type="transmembrane region" description="Helical" evidence="9">
    <location>
        <begin position="119"/>
        <end position="145"/>
    </location>
</feature>
<dbReference type="InterPro" id="IPR036890">
    <property type="entry name" value="HATPase_C_sf"/>
</dbReference>
<organism evidence="12 13">
    <name type="scientific">Polymorphospora lycopeni</name>
    <dbReference type="NCBI Taxonomy" id="3140240"/>
    <lineage>
        <taxon>Bacteria</taxon>
        <taxon>Bacillati</taxon>
        <taxon>Actinomycetota</taxon>
        <taxon>Actinomycetes</taxon>
        <taxon>Micromonosporales</taxon>
        <taxon>Micromonosporaceae</taxon>
        <taxon>Polymorphospora</taxon>
    </lineage>
</organism>
<evidence type="ECO:0000313" key="12">
    <source>
        <dbReference type="EMBL" id="MFB6394756.1"/>
    </source>
</evidence>
<evidence type="ECO:0000256" key="8">
    <source>
        <dbReference type="ARBA" id="ARBA00023012"/>
    </source>
</evidence>
<evidence type="ECO:0000313" key="13">
    <source>
        <dbReference type="Proteomes" id="UP001582793"/>
    </source>
</evidence>
<dbReference type="Gene3D" id="3.30.565.10">
    <property type="entry name" value="Histidine kinase-like ATPase, C-terminal domain"/>
    <property type="match status" value="1"/>
</dbReference>